<comment type="caution">
    <text evidence="3">The sequence shown here is derived from an EMBL/GenBank/DDBJ whole genome shotgun (WGS) entry which is preliminary data.</text>
</comment>
<organism evidence="3 4">
    <name type="scientific">Streptomyces jumonjinensis</name>
    <dbReference type="NCBI Taxonomy" id="1945"/>
    <lineage>
        <taxon>Bacteria</taxon>
        <taxon>Bacillati</taxon>
        <taxon>Actinomycetota</taxon>
        <taxon>Actinomycetes</taxon>
        <taxon>Kitasatosporales</taxon>
        <taxon>Streptomycetaceae</taxon>
        <taxon>Streptomyces</taxon>
    </lineage>
</organism>
<dbReference type="Pfam" id="PF18899">
    <property type="entry name" value="DUF5655"/>
    <property type="match status" value="1"/>
</dbReference>
<gene>
    <name evidence="3" type="ORF">FF041_30765</name>
</gene>
<dbReference type="Gene3D" id="3.40.1350.10">
    <property type="match status" value="1"/>
</dbReference>
<evidence type="ECO:0000313" key="4">
    <source>
        <dbReference type="Proteomes" id="UP000419138"/>
    </source>
</evidence>
<dbReference type="GO" id="GO:0003676">
    <property type="term" value="F:nucleic acid binding"/>
    <property type="evidence" value="ECO:0007669"/>
    <property type="project" value="InterPro"/>
</dbReference>
<evidence type="ECO:0000259" key="2">
    <source>
        <dbReference type="Pfam" id="PF18899"/>
    </source>
</evidence>
<dbReference type="Proteomes" id="UP000419138">
    <property type="component" value="Unassembled WGS sequence"/>
</dbReference>
<dbReference type="InterPro" id="IPR043714">
    <property type="entry name" value="DUF5655"/>
</dbReference>
<dbReference type="OrthoDB" id="9798761at2"/>
<protein>
    <submittedName>
        <fullName evidence="3">Transporter</fullName>
    </submittedName>
</protein>
<name>A0A646KTP6_STRJU</name>
<feature type="region of interest" description="Disordered" evidence="1">
    <location>
        <begin position="111"/>
        <end position="138"/>
    </location>
</feature>
<evidence type="ECO:0000256" key="1">
    <source>
        <dbReference type="SAM" id="MobiDB-lite"/>
    </source>
</evidence>
<keyword evidence="4" id="KW-1185">Reference proteome</keyword>
<reference evidence="3 4" key="1">
    <citation type="submission" date="2019-05" db="EMBL/GenBank/DDBJ databases">
        <title>Comparative genomics and metabolomics analyses of clavulanic acid producing Streptomyces species provides insight into specialized metabolism and evolution of beta-lactam biosynthetic gene clusters.</title>
        <authorList>
            <person name="Moore M.A."/>
            <person name="Cruz-Morales P."/>
            <person name="Barona Gomez F."/>
            <person name="Kapil T."/>
        </authorList>
    </citation>
    <scope>NUCLEOTIDE SEQUENCE [LARGE SCALE GENOMIC DNA]</scope>
    <source>
        <strain evidence="3 4">NRRL 5741</strain>
    </source>
</reference>
<sequence length="252" mass="27762">MDETGAPVIIEYKRTRDKEVVTQALSYLAWLNDSHAEFEGLVQDRLGAEAAGSVDWNRPRIVCVAGDFTPHTVVALEMIRQRIDLVAYRVFEDVVTLRLVASFTGTPTTPVVPRARAVPGTAAPTETEERRTPGGGKTVQQHLDAAPQELKDLFADLDAVLTESGSVQREALQCYFAYRRMKNVASVKVQPRKRALVVTLKVDPDSVKLVEGFTRDVRGIGFHGTGALEVRIRSHADLERAGDLIRRSVEAG</sequence>
<feature type="domain" description="DUF5655" evidence="2">
    <location>
        <begin position="140"/>
        <end position="248"/>
    </location>
</feature>
<dbReference type="EMBL" id="VCLA01000191">
    <property type="protein sequence ID" value="MQT04386.1"/>
    <property type="molecule type" value="Genomic_DNA"/>
</dbReference>
<evidence type="ECO:0000313" key="3">
    <source>
        <dbReference type="EMBL" id="MQT04386.1"/>
    </source>
</evidence>
<proteinExistence type="predicted"/>
<dbReference type="InterPro" id="IPR011856">
    <property type="entry name" value="tRNA_endonuc-like_dom_sf"/>
</dbReference>
<dbReference type="AlphaFoldDB" id="A0A646KTP6"/>
<accession>A0A646KTP6</accession>